<proteinExistence type="predicted"/>
<evidence type="ECO:0000313" key="1">
    <source>
        <dbReference type="EMBL" id="ALI05156.1"/>
    </source>
</evidence>
<dbReference type="EMBL" id="CP012830">
    <property type="protein sequence ID" value="ALI05156.1"/>
    <property type="molecule type" value="Genomic_DNA"/>
</dbReference>
<evidence type="ECO:0000313" key="2">
    <source>
        <dbReference type="Proteomes" id="UP000066487"/>
    </source>
</evidence>
<name>A0A0N7H175_PSEFL</name>
<protein>
    <submittedName>
        <fullName evidence="1">Uncharacterized protein</fullName>
    </submittedName>
</protein>
<reference evidence="1 2" key="2">
    <citation type="journal article" date="2018" name="Nature">
        <title>Mutant phenotypes for thousands of bacterial genes of unknown function.</title>
        <authorList>
            <person name="Price M.N."/>
            <person name="Wetmore K.M."/>
            <person name="Waters R.J."/>
            <person name="Callaghan M."/>
            <person name="Ray J."/>
            <person name="Liu H."/>
            <person name="Kuehl J.V."/>
            <person name="Melnyk R.A."/>
            <person name="Lamson J.S."/>
            <person name="Suh Y."/>
            <person name="Carlson H.K."/>
            <person name="Esquivel Z."/>
            <person name="Sadeeshkumar H."/>
            <person name="Chakraborty R."/>
            <person name="Zane G.M."/>
            <person name="Rubin B.E."/>
            <person name="Wall J.D."/>
            <person name="Visel A."/>
            <person name="Bristow J."/>
            <person name="Blow M.J."/>
            <person name="Arkin A.P."/>
            <person name="Deutschbauer A.M."/>
        </authorList>
    </citation>
    <scope>NUCLEOTIDE SEQUENCE [LARGE SCALE GENOMIC DNA]</scope>
    <source>
        <strain evidence="1 2">FW300-N2E3</strain>
    </source>
</reference>
<dbReference type="Proteomes" id="UP000066487">
    <property type="component" value="Chromosome"/>
</dbReference>
<organism evidence="1 2">
    <name type="scientific">Pseudomonas fluorescens</name>
    <dbReference type="NCBI Taxonomy" id="294"/>
    <lineage>
        <taxon>Bacteria</taxon>
        <taxon>Pseudomonadati</taxon>
        <taxon>Pseudomonadota</taxon>
        <taxon>Gammaproteobacteria</taxon>
        <taxon>Pseudomonadales</taxon>
        <taxon>Pseudomonadaceae</taxon>
        <taxon>Pseudomonas</taxon>
    </lineage>
</organism>
<sequence>MEADLKTLWLRERKRRELLWTLEHLRPGSEEAKPLLAELDDIDHQDLENPVGAACSMSIDELRERVPDTPFKGSDGHLFVIVLDQHIPQPWHARFEAASALSTRLPEGSYASDWRRFLRVWLREMEHLKAHREWSQNDRV</sequence>
<dbReference type="AlphaFoldDB" id="A0A0N7H175"/>
<dbReference type="OrthoDB" id="6922593at2"/>
<gene>
    <name evidence="1" type="ORF">AO353_24225</name>
</gene>
<reference evidence="2" key="1">
    <citation type="submission" date="2015-09" db="EMBL/GenBank/DDBJ databases">
        <title>Whole genome sequence of Pseudomonas fluorescens FW300-N2E3.</title>
        <authorList>
            <person name="Ray J."/>
            <person name="Melnyk R."/>
            <person name="Deutschbauer A."/>
        </authorList>
    </citation>
    <scope>NUCLEOTIDE SEQUENCE [LARGE SCALE GENOMIC DNA]</scope>
    <source>
        <strain evidence="2">FW300-N2E3</strain>
    </source>
</reference>
<accession>A0A0N7H175</accession>